<dbReference type="AlphaFoldDB" id="A0A9D1UB89"/>
<evidence type="ECO:0000259" key="5">
    <source>
        <dbReference type="Pfam" id="PF14501"/>
    </source>
</evidence>
<keyword evidence="4" id="KW-0472">Membrane</keyword>
<feature type="transmembrane region" description="Helical" evidence="4">
    <location>
        <begin position="33"/>
        <end position="52"/>
    </location>
</feature>
<dbReference type="Gene3D" id="1.10.287.130">
    <property type="match status" value="1"/>
</dbReference>
<gene>
    <name evidence="6" type="ORF">H9742_05065</name>
</gene>
<accession>A0A9D1UB89</accession>
<evidence type="ECO:0000256" key="1">
    <source>
        <dbReference type="ARBA" id="ARBA00022553"/>
    </source>
</evidence>
<comment type="caution">
    <text evidence="6">The sequence shown here is derived from an EMBL/GenBank/DDBJ whole genome shotgun (WGS) entry which is preliminary data.</text>
</comment>
<dbReference type="GO" id="GO:0042802">
    <property type="term" value="F:identical protein binding"/>
    <property type="evidence" value="ECO:0007669"/>
    <property type="project" value="TreeGrafter"/>
</dbReference>
<dbReference type="PANTHER" id="PTHR40448">
    <property type="entry name" value="TWO-COMPONENT SENSOR HISTIDINE KINASE"/>
    <property type="match status" value="1"/>
</dbReference>
<sequence length="449" mass="52795">MSGIMQTMLLCLMEVISGDIFVSIFFERRKKWAFWQTVLFSFLMCTAYTANAKVLRNYLILKIAVTLWVYIVFMLIRYRVQLAKLVLVAAGYIVIVTICDYIFYILIENVVMQKWHIIYTSETYITLVTVLAKTMEFLLFVWLRRIFSRDKVFYDLGKKEWGKFLVFILFSMVALVFLLLDEQCRENTALVVSFDLMLMNVFFYFSMRDIIQKEKENQKYRLMQEKARGQLKLYDSMENAYRDQRRHTHEFKNHIGCIQGLLQEGKTQEALHYVEQIWKKHIEEDNSVRTGNDIIDIIVNQKLREAMREKITFVMSLGNMEKFPLQESDTVVLLSNLLENAMEACRKIQKEEERTLRLKMARRGESFVLVVSNRVQDKVKVTDQVAETTKEDKLAHGIGMSNIKEIISKYHGEGECRYQDGWFTYTIILSANVTMSPEMSEGGNLSVLR</sequence>
<reference evidence="6" key="2">
    <citation type="submission" date="2021-04" db="EMBL/GenBank/DDBJ databases">
        <authorList>
            <person name="Gilroy R."/>
        </authorList>
    </citation>
    <scope>NUCLEOTIDE SEQUENCE</scope>
    <source>
        <strain evidence="6">CHK195-6426</strain>
    </source>
</reference>
<dbReference type="SUPFAM" id="SSF55890">
    <property type="entry name" value="Sporulation response regulatory protein Spo0B"/>
    <property type="match status" value="1"/>
</dbReference>
<protein>
    <submittedName>
        <fullName evidence="6">GHKL domain-containing protein</fullName>
    </submittedName>
</protein>
<evidence type="ECO:0000313" key="6">
    <source>
        <dbReference type="EMBL" id="HIW80893.1"/>
    </source>
</evidence>
<keyword evidence="3" id="KW-0418">Kinase</keyword>
<keyword evidence="2" id="KW-0808">Transferase</keyword>
<feature type="transmembrane region" description="Helical" evidence="4">
    <location>
        <begin position="124"/>
        <end position="143"/>
    </location>
</feature>
<dbReference type="Proteomes" id="UP000824265">
    <property type="component" value="Unassembled WGS sequence"/>
</dbReference>
<reference evidence="6" key="1">
    <citation type="journal article" date="2021" name="PeerJ">
        <title>Extensive microbial diversity within the chicken gut microbiome revealed by metagenomics and culture.</title>
        <authorList>
            <person name="Gilroy R."/>
            <person name="Ravi A."/>
            <person name="Getino M."/>
            <person name="Pursley I."/>
            <person name="Horton D.L."/>
            <person name="Alikhan N.F."/>
            <person name="Baker D."/>
            <person name="Gharbi K."/>
            <person name="Hall N."/>
            <person name="Watson M."/>
            <person name="Adriaenssens E.M."/>
            <person name="Foster-Nyarko E."/>
            <person name="Jarju S."/>
            <person name="Secka A."/>
            <person name="Antonio M."/>
            <person name="Oren A."/>
            <person name="Chaudhuri R.R."/>
            <person name="La Ragione R."/>
            <person name="Hildebrand F."/>
            <person name="Pallen M.J."/>
        </authorList>
    </citation>
    <scope>NUCLEOTIDE SEQUENCE</scope>
    <source>
        <strain evidence="6">CHK195-6426</strain>
    </source>
</reference>
<feature type="transmembrane region" description="Helical" evidence="4">
    <location>
        <begin position="6"/>
        <end position="26"/>
    </location>
</feature>
<evidence type="ECO:0000256" key="3">
    <source>
        <dbReference type="ARBA" id="ARBA00022777"/>
    </source>
</evidence>
<dbReference type="Gene3D" id="3.30.565.10">
    <property type="entry name" value="Histidine kinase-like ATPase, C-terminal domain"/>
    <property type="match status" value="1"/>
</dbReference>
<dbReference type="GO" id="GO:0000155">
    <property type="term" value="F:phosphorelay sensor kinase activity"/>
    <property type="evidence" value="ECO:0007669"/>
    <property type="project" value="InterPro"/>
</dbReference>
<dbReference type="Pfam" id="PF14501">
    <property type="entry name" value="HATPase_c_5"/>
    <property type="match status" value="1"/>
</dbReference>
<organism evidence="6 7">
    <name type="scientific">Candidatus Acetatifactor stercoripullorum</name>
    <dbReference type="NCBI Taxonomy" id="2838414"/>
    <lineage>
        <taxon>Bacteria</taxon>
        <taxon>Bacillati</taxon>
        <taxon>Bacillota</taxon>
        <taxon>Clostridia</taxon>
        <taxon>Lachnospirales</taxon>
        <taxon>Lachnospiraceae</taxon>
        <taxon>Acetatifactor</taxon>
    </lineage>
</organism>
<feature type="transmembrane region" description="Helical" evidence="4">
    <location>
        <begin position="164"/>
        <end position="181"/>
    </location>
</feature>
<evidence type="ECO:0000256" key="4">
    <source>
        <dbReference type="SAM" id="Phobius"/>
    </source>
</evidence>
<dbReference type="InterPro" id="IPR016120">
    <property type="entry name" value="Sig_transdc_His_kin_SpoOB"/>
</dbReference>
<dbReference type="EMBL" id="DXGH01000027">
    <property type="protein sequence ID" value="HIW80893.1"/>
    <property type="molecule type" value="Genomic_DNA"/>
</dbReference>
<evidence type="ECO:0000256" key="2">
    <source>
        <dbReference type="ARBA" id="ARBA00022679"/>
    </source>
</evidence>
<keyword evidence="1" id="KW-0597">Phosphoprotein</keyword>
<dbReference type="CDD" id="cd16935">
    <property type="entry name" value="HATPase_AgrC-ComD-like"/>
    <property type="match status" value="1"/>
</dbReference>
<dbReference type="InterPro" id="IPR032834">
    <property type="entry name" value="NatK-like_C"/>
</dbReference>
<keyword evidence="4" id="KW-1133">Transmembrane helix</keyword>
<keyword evidence="4" id="KW-0812">Transmembrane</keyword>
<name>A0A9D1UB89_9FIRM</name>
<dbReference type="InterPro" id="IPR036890">
    <property type="entry name" value="HATPase_C_sf"/>
</dbReference>
<dbReference type="SUPFAM" id="SSF55874">
    <property type="entry name" value="ATPase domain of HSP90 chaperone/DNA topoisomerase II/histidine kinase"/>
    <property type="match status" value="1"/>
</dbReference>
<evidence type="ECO:0000313" key="7">
    <source>
        <dbReference type="Proteomes" id="UP000824265"/>
    </source>
</evidence>
<dbReference type="PANTHER" id="PTHR40448:SF1">
    <property type="entry name" value="TWO-COMPONENT SENSOR HISTIDINE KINASE"/>
    <property type="match status" value="1"/>
</dbReference>
<feature type="transmembrane region" description="Helical" evidence="4">
    <location>
        <begin position="187"/>
        <end position="205"/>
    </location>
</feature>
<proteinExistence type="predicted"/>
<feature type="transmembrane region" description="Helical" evidence="4">
    <location>
        <begin position="85"/>
        <end position="104"/>
    </location>
</feature>
<feature type="transmembrane region" description="Helical" evidence="4">
    <location>
        <begin position="58"/>
        <end position="78"/>
    </location>
</feature>
<feature type="domain" description="Sensor histidine kinase NatK-like C-terminal" evidence="5">
    <location>
        <begin position="328"/>
        <end position="429"/>
    </location>
</feature>